<dbReference type="EMBL" id="CP102514">
    <property type="protein sequence ID" value="UUY48813.1"/>
    <property type="molecule type" value="Genomic_DNA"/>
</dbReference>
<dbReference type="Pfam" id="PF06889">
    <property type="entry name" value="DUF1266"/>
    <property type="match status" value="1"/>
</dbReference>
<dbReference type="InterPro" id="IPR009677">
    <property type="entry name" value="DUF1266"/>
</dbReference>
<keyword evidence="3" id="KW-1185">Reference proteome</keyword>
<dbReference type="Proteomes" id="UP001057738">
    <property type="component" value="Chromosome"/>
</dbReference>
<evidence type="ECO:0000313" key="3">
    <source>
        <dbReference type="Proteomes" id="UP001057738"/>
    </source>
</evidence>
<sequence length="418" mass="45647">MGTWIAPSVIERELYEAKNAGDWAAYFDVLARAQLYLVQPRVQSDAHPGSVFFHPTPDRMIVVRTAGMLPAPTPETVFESRSLGWFSTVWAAGDPAFLAVNPGSPAEAYLTTTPADLARWRAHADAAPCYGLPGGKVHALFTGGPLHGDIAHGLAVGAHLAVTNGEFWNALAYHGSGYQHERRRVAKSWGITDRADWLATLEELLNTTVVSPVWEFALRVRRVLASDFAGPVDVEHWRHAAEASMRRNAERAAEPQLTPDGVTVARPRPAAEVEGEIAGVKRLIGRIARYEQRFRADGLLPEDGWVRSVEAWDLGRASQMARWGIGCRYGTLHEAEKAVLRAGESARGTYRSWEEFSAGYVLGRCLHFDEEEFGTWYTGALAAHVTLTTDPASPWRNIPWKCPASGPASGTGSGTDLG</sequence>
<protein>
    <submittedName>
        <fullName evidence="2">DUF1266 domain-containing protein</fullName>
    </submittedName>
</protein>
<evidence type="ECO:0000313" key="2">
    <source>
        <dbReference type="EMBL" id="UUY48813.1"/>
    </source>
</evidence>
<evidence type="ECO:0000259" key="1">
    <source>
        <dbReference type="Pfam" id="PF06889"/>
    </source>
</evidence>
<gene>
    <name evidence="2" type="ORF">NRK68_17430</name>
</gene>
<accession>A0ABY5PZC0</accession>
<organism evidence="2 3">
    <name type="scientific">Streptomyces yangpuensis</name>
    <dbReference type="NCBI Taxonomy" id="1648182"/>
    <lineage>
        <taxon>Bacteria</taxon>
        <taxon>Bacillati</taxon>
        <taxon>Actinomycetota</taxon>
        <taxon>Actinomycetes</taxon>
        <taxon>Kitasatosporales</taxon>
        <taxon>Streptomycetaceae</taxon>
        <taxon>Streptomyces</taxon>
    </lineage>
</organism>
<proteinExistence type="predicted"/>
<reference evidence="2" key="1">
    <citation type="submission" date="2022-08" db="EMBL/GenBank/DDBJ databases">
        <authorList>
            <person name="Tian L."/>
        </authorList>
    </citation>
    <scope>NUCLEOTIDE SEQUENCE</scope>
    <source>
        <strain evidence="2">CM253</strain>
    </source>
</reference>
<feature type="domain" description="DUF1266" evidence="1">
    <location>
        <begin position="187"/>
        <end position="400"/>
    </location>
</feature>
<dbReference type="RefSeq" id="WP_183066447.1">
    <property type="nucleotide sequence ID" value="NZ_CP102514.1"/>
</dbReference>
<dbReference type="GeneID" id="95575267"/>
<name>A0ABY5PZC0_9ACTN</name>